<name>A0A9D1HMG7_9FIRM</name>
<dbReference type="NCBIfam" id="NF001126">
    <property type="entry name" value="PRK00139.1-4"/>
    <property type="match status" value="1"/>
</dbReference>
<dbReference type="PANTHER" id="PTHR23135">
    <property type="entry name" value="MUR LIGASE FAMILY MEMBER"/>
    <property type="match status" value="1"/>
</dbReference>
<gene>
    <name evidence="6" type="ORF">IAD15_04875</name>
</gene>
<reference evidence="6" key="2">
    <citation type="journal article" date="2021" name="PeerJ">
        <title>Extensive microbial diversity within the chicken gut microbiome revealed by metagenomics and culture.</title>
        <authorList>
            <person name="Gilroy R."/>
            <person name="Ravi A."/>
            <person name="Getino M."/>
            <person name="Pursley I."/>
            <person name="Horton D.L."/>
            <person name="Alikhan N.F."/>
            <person name="Baker D."/>
            <person name="Gharbi K."/>
            <person name="Hall N."/>
            <person name="Watson M."/>
            <person name="Adriaenssens E.M."/>
            <person name="Foster-Nyarko E."/>
            <person name="Jarju S."/>
            <person name="Secka A."/>
            <person name="Antonio M."/>
            <person name="Oren A."/>
            <person name="Chaudhuri R.R."/>
            <person name="La Ragione R."/>
            <person name="Hildebrand F."/>
            <person name="Pallen M.J."/>
        </authorList>
    </citation>
    <scope>NUCLEOTIDE SEQUENCE</scope>
    <source>
        <strain evidence="6">CHK195-11698</strain>
    </source>
</reference>
<evidence type="ECO:0000256" key="1">
    <source>
        <dbReference type="ARBA" id="ARBA00004752"/>
    </source>
</evidence>
<dbReference type="SUPFAM" id="SSF53623">
    <property type="entry name" value="MurD-like peptide ligases, catalytic domain"/>
    <property type="match status" value="1"/>
</dbReference>
<keyword evidence="6" id="KW-0436">Ligase</keyword>
<dbReference type="GO" id="GO:0005524">
    <property type="term" value="F:ATP binding"/>
    <property type="evidence" value="ECO:0007669"/>
    <property type="project" value="InterPro"/>
</dbReference>
<organism evidence="6 7">
    <name type="scientific">Candidatus Fimiplasma intestinipullorum</name>
    <dbReference type="NCBI Taxonomy" id="2840825"/>
    <lineage>
        <taxon>Bacteria</taxon>
        <taxon>Bacillati</taxon>
        <taxon>Bacillota</taxon>
        <taxon>Clostridia</taxon>
        <taxon>Eubacteriales</taxon>
        <taxon>Candidatus Fimiplasma</taxon>
    </lineage>
</organism>
<feature type="domain" description="Mur ligase central" evidence="5">
    <location>
        <begin position="24"/>
        <end position="218"/>
    </location>
</feature>
<evidence type="ECO:0000256" key="2">
    <source>
        <dbReference type="ARBA" id="ARBA00005898"/>
    </source>
</evidence>
<dbReference type="GO" id="GO:0009252">
    <property type="term" value="P:peptidoglycan biosynthetic process"/>
    <property type="evidence" value="ECO:0007669"/>
    <property type="project" value="UniProtKB-KW"/>
</dbReference>
<protein>
    <submittedName>
        <fullName evidence="6">UDP-N-acetylmuramoyl-L-alanyl-D-glutamate--2, 6-diaminopimelate ligase</fullName>
        <ecNumber evidence="6">6.3.2.13</ecNumber>
    </submittedName>
</protein>
<dbReference type="InterPro" id="IPR005761">
    <property type="entry name" value="UDP-N-AcMur-Glu-dNH2Pim_ligase"/>
</dbReference>
<dbReference type="GO" id="GO:0051301">
    <property type="term" value="P:cell division"/>
    <property type="evidence" value="ECO:0007669"/>
    <property type="project" value="UniProtKB-KW"/>
</dbReference>
<dbReference type="SUPFAM" id="SSF53244">
    <property type="entry name" value="MurD-like peptide ligases, peptide-binding domain"/>
    <property type="match status" value="1"/>
</dbReference>
<dbReference type="Gene3D" id="3.40.1190.10">
    <property type="entry name" value="Mur-like, catalytic domain"/>
    <property type="match status" value="1"/>
</dbReference>
<keyword evidence="3" id="KW-0961">Cell wall biogenesis/degradation</keyword>
<proteinExistence type="inferred from homology"/>
<dbReference type="Pfam" id="PF02875">
    <property type="entry name" value="Mur_ligase_C"/>
    <property type="match status" value="1"/>
</dbReference>
<keyword evidence="3" id="KW-0132">Cell division</keyword>
<dbReference type="GO" id="GO:0071555">
    <property type="term" value="P:cell wall organization"/>
    <property type="evidence" value="ECO:0007669"/>
    <property type="project" value="UniProtKB-KW"/>
</dbReference>
<comment type="subcellular location">
    <subcellularLocation>
        <location evidence="3">Cytoplasm</location>
    </subcellularLocation>
</comment>
<dbReference type="Gene3D" id="3.90.190.20">
    <property type="entry name" value="Mur ligase, C-terminal domain"/>
    <property type="match status" value="1"/>
</dbReference>
<feature type="domain" description="Mur ligase C-terminal" evidence="4">
    <location>
        <begin position="241"/>
        <end position="365"/>
    </location>
</feature>
<dbReference type="NCBIfam" id="TIGR01085">
    <property type="entry name" value="murE"/>
    <property type="match status" value="1"/>
</dbReference>
<evidence type="ECO:0000313" key="7">
    <source>
        <dbReference type="Proteomes" id="UP000824175"/>
    </source>
</evidence>
<evidence type="ECO:0000313" key="6">
    <source>
        <dbReference type="EMBL" id="HIU13385.1"/>
    </source>
</evidence>
<comment type="pathway">
    <text evidence="1 3">Cell wall biogenesis; peptidoglycan biosynthesis.</text>
</comment>
<dbReference type="GO" id="GO:0008765">
    <property type="term" value="F:UDP-N-acetylmuramoylalanyl-D-glutamate-2,6-diaminopimelate ligase activity"/>
    <property type="evidence" value="ECO:0007669"/>
    <property type="project" value="UniProtKB-EC"/>
</dbReference>
<dbReference type="InterPro" id="IPR013221">
    <property type="entry name" value="Mur_ligase_cen"/>
</dbReference>
<keyword evidence="3" id="KW-0573">Peptidoglycan synthesis</keyword>
<keyword evidence="3" id="KW-0133">Cell shape</keyword>
<evidence type="ECO:0000259" key="4">
    <source>
        <dbReference type="Pfam" id="PF02875"/>
    </source>
</evidence>
<evidence type="ECO:0000256" key="3">
    <source>
        <dbReference type="RuleBase" id="RU004135"/>
    </source>
</evidence>
<keyword evidence="3" id="KW-0131">Cell cycle</keyword>
<comment type="caution">
    <text evidence="6">The sequence shown here is derived from an EMBL/GenBank/DDBJ whole genome shotgun (WGS) entry which is preliminary data.</text>
</comment>
<dbReference type="AlphaFoldDB" id="A0A9D1HMG7"/>
<dbReference type="EC" id="6.3.2.13" evidence="6"/>
<dbReference type="InterPro" id="IPR036615">
    <property type="entry name" value="Mur_ligase_C_dom_sf"/>
</dbReference>
<accession>A0A9D1HMG7</accession>
<dbReference type="Proteomes" id="UP000824175">
    <property type="component" value="Unassembled WGS sequence"/>
</dbReference>
<evidence type="ECO:0000259" key="5">
    <source>
        <dbReference type="Pfam" id="PF08245"/>
    </source>
</evidence>
<feature type="non-terminal residue" evidence="6">
    <location>
        <position position="1"/>
    </location>
</feature>
<dbReference type="HAMAP" id="MF_00208">
    <property type="entry name" value="MurE"/>
    <property type="match status" value="1"/>
</dbReference>
<dbReference type="InterPro" id="IPR004101">
    <property type="entry name" value="Mur_ligase_C"/>
</dbReference>
<sequence>YKTLGKLAYYFYGEPTKDMEVIGVTGTNGKTTTTTLLYQSLCHAGRRVGLIGTNGLYYPEGSFPTSNTTPDGLLLMRYFKFFKEHDIHTVIMEVSSHALVLGRVDYVDFQYAVFTNLTQDHLDFHKDMEDYFNAKKMLFTDLNENAYAILNADDGTFGRLEKATQAKVVSYGIEHGQYQATQVHLNMYETSFEVAGMKISSDLLSIANVYNMLAVFATLRCMGYSLEKASELMHHLTHINGRLEKVYNQDFVAIVDYAHSPDSVRNILTFLAELKENRVIAIVGCGGDRDKSKRPKMARVACELADYAILTSDNPRTERPEAILEDMCEGLQSTNYCVIVDRKEAIGQAVKMARKGDIIAVLGKGHEDYQIVGTTKRHFSDKEEILKAIKGE</sequence>
<dbReference type="PANTHER" id="PTHR23135:SF4">
    <property type="entry name" value="UDP-N-ACETYLMURAMOYL-L-ALANYL-D-GLUTAMATE--2,6-DIAMINOPIMELATE LIGASE MURE HOMOLOG, CHLOROPLASTIC"/>
    <property type="match status" value="1"/>
</dbReference>
<dbReference type="EMBL" id="DVMJ01000041">
    <property type="protein sequence ID" value="HIU13385.1"/>
    <property type="molecule type" value="Genomic_DNA"/>
</dbReference>
<reference evidence="6" key="1">
    <citation type="submission" date="2020-10" db="EMBL/GenBank/DDBJ databases">
        <authorList>
            <person name="Gilroy R."/>
        </authorList>
    </citation>
    <scope>NUCLEOTIDE SEQUENCE</scope>
    <source>
        <strain evidence="6">CHK195-11698</strain>
    </source>
</reference>
<comment type="similarity">
    <text evidence="2">Belongs to the MurCDEF family. MurE subfamily.</text>
</comment>
<dbReference type="Pfam" id="PF08245">
    <property type="entry name" value="Mur_ligase_M"/>
    <property type="match status" value="1"/>
</dbReference>
<dbReference type="InterPro" id="IPR036565">
    <property type="entry name" value="Mur-like_cat_sf"/>
</dbReference>
<dbReference type="GO" id="GO:0005737">
    <property type="term" value="C:cytoplasm"/>
    <property type="evidence" value="ECO:0007669"/>
    <property type="project" value="UniProtKB-SubCell"/>
</dbReference>
<dbReference type="GO" id="GO:0008360">
    <property type="term" value="P:regulation of cell shape"/>
    <property type="evidence" value="ECO:0007669"/>
    <property type="project" value="UniProtKB-KW"/>
</dbReference>